<dbReference type="RefSeq" id="WP_176620928.1">
    <property type="nucleotide sequence ID" value="NZ_WYET01000007.1"/>
</dbReference>
<comment type="caution">
    <text evidence="2">The sequence shown here is derived from an EMBL/GenBank/DDBJ whole genome shotgun (WGS) entry which is preliminary data.</text>
</comment>
<accession>A0A850NPV3</accession>
<evidence type="ECO:0000313" key="3">
    <source>
        <dbReference type="Proteomes" id="UP000558089"/>
    </source>
</evidence>
<reference evidence="2 3" key="1">
    <citation type="submission" date="2020-01" db="EMBL/GenBank/DDBJ databases">
        <title>Draft Genome Analysis of Muricauda sp. HICW Isolated from coastal seawater of PR China.</title>
        <authorList>
            <person name="Chen M.-X."/>
        </authorList>
    </citation>
    <scope>NUCLEOTIDE SEQUENCE [LARGE SCALE GENOMIC DNA]</scope>
    <source>
        <strain evidence="2 3">HICW</strain>
    </source>
</reference>
<dbReference type="Pfam" id="PF00550">
    <property type="entry name" value="PP-binding"/>
    <property type="match status" value="1"/>
</dbReference>
<dbReference type="SUPFAM" id="SSF47336">
    <property type="entry name" value="ACP-like"/>
    <property type="match status" value="1"/>
</dbReference>
<gene>
    <name evidence="2" type="ORF">GUA46_13440</name>
</gene>
<dbReference type="InterPro" id="IPR036736">
    <property type="entry name" value="ACP-like_sf"/>
</dbReference>
<sequence>MTNDEKILTELKEIFIETLGHDNFELDGNTTANDVDGWDSVTHMMLINEVEKKYDMKFSLMDLMSLERVADLVKAIENRQA</sequence>
<name>A0A850NPV3_9FLAO</name>
<dbReference type="InterPro" id="IPR009081">
    <property type="entry name" value="PP-bd_ACP"/>
</dbReference>
<dbReference type="EMBL" id="WYET01000007">
    <property type="protein sequence ID" value="NVN19347.1"/>
    <property type="molecule type" value="Genomic_DNA"/>
</dbReference>
<evidence type="ECO:0000259" key="1">
    <source>
        <dbReference type="PROSITE" id="PS50075"/>
    </source>
</evidence>
<dbReference type="AlphaFoldDB" id="A0A850NPV3"/>
<organism evidence="2 3">
    <name type="scientific">Flagellimonas chongwuensis</name>
    <dbReference type="NCBI Taxonomy" id="2697365"/>
    <lineage>
        <taxon>Bacteria</taxon>
        <taxon>Pseudomonadati</taxon>
        <taxon>Bacteroidota</taxon>
        <taxon>Flavobacteriia</taxon>
        <taxon>Flavobacteriales</taxon>
        <taxon>Flavobacteriaceae</taxon>
        <taxon>Flagellimonas</taxon>
    </lineage>
</organism>
<dbReference type="Gene3D" id="1.10.1200.10">
    <property type="entry name" value="ACP-like"/>
    <property type="match status" value="1"/>
</dbReference>
<keyword evidence="3" id="KW-1185">Reference proteome</keyword>
<dbReference type="Proteomes" id="UP000558089">
    <property type="component" value="Unassembled WGS sequence"/>
</dbReference>
<feature type="domain" description="Carrier" evidence="1">
    <location>
        <begin position="2"/>
        <end position="80"/>
    </location>
</feature>
<evidence type="ECO:0000313" key="2">
    <source>
        <dbReference type="EMBL" id="NVN19347.1"/>
    </source>
</evidence>
<proteinExistence type="predicted"/>
<dbReference type="PROSITE" id="PS50075">
    <property type="entry name" value="CARRIER"/>
    <property type="match status" value="1"/>
</dbReference>
<protein>
    <submittedName>
        <fullName evidence="2">Acyl carrier protein</fullName>
    </submittedName>
</protein>